<feature type="compositionally biased region" description="Low complexity" evidence="1">
    <location>
        <begin position="27"/>
        <end position="43"/>
    </location>
</feature>
<evidence type="ECO:0008006" key="4">
    <source>
        <dbReference type="Google" id="ProtNLM"/>
    </source>
</evidence>
<sequence length="203" mass="22175">MAVLAALPLTAVVAQDQPPQHREDGQRQQAPAPGQAPGHWQPGRPAYTPGQYGHVPMPAAPYPRGPVGPGAYGHGPMGPGPYRGPGNFHHFAGRDFAHFSAEDQVAWRGGGWRHEFHDGRMGWWWFAGGAWYFYDQPVYPYPAYVSEVVYAEPVEDDQGEEVEPSVAPAPPPPPTGNVYYYCPGVGYYPQVSTCSVPFQTVTN</sequence>
<reference evidence="2" key="1">
    <citation type="submission" date="2020-10" db="EMBL/GenBank/DDBJ databases">
        <title>Phylogeny of dyella-like bacteria.</title>
        <authorList>
            <person name="Fu J."/>
        </authorList>
    </citation>
    <scope>NUCLEOTIDE SEQUENCE</scope>
    <source>
        <strain evidence="2">DHON07</strain>
    </source>
</reference>
<proteinExistence type="predicted"/>
<dbReference type="Proteomes" id="UP001430193">
    <property type="component" value="Unassembled WGS sequence"/>
</dbReference>
<evidence type="ECO:0000313" key="3">
    <source>
        <dbReference type="Proteomes" id="UP001430193"/>
    </source>
</evidence>
<organism evidence="2 3">
    <name type="scientific">Dyella mobilis</name>
    <dbReference type="NCBI Taxonomy" id="1849582"/>
    <lineage>
        <taxon>Bacteria</taxon>
        <taxon>Pseudomonadati</taxon>
        <taxon>Pseudomonadota</taxon>
        <taxon>Gammaproteobacteria</taxon>
        <taxon>Lysobacterales</taxon>
        <taxon>Rhodanobacteraceae</taxon>
        <taxon>Dyella</taxon>
    </lineage>
</organism>
<evidence type="ECO:0000313" key="2">
    <source>
        <dbReference type="EMBL" id="MBM7131517.1"/>
    </source>
</evidence>
<keyword evidence="3" id="KW-1185">Reference proteome</keyword>
<name>A0ABS2KL63_9GAMM</name>
<dbReference type="EMBL" id="JADIKF010000040">
    <property type="protein sequence ID" value="MBM7131517.1"/>
    <property type="molecule type" value="Genomic_DNA"/>
</dbReference>
<gene>
    <name evidence="2" type="ORF">ISS99_18500</name>
</gene>
<accession>A0ABS2KL63</accession>
<protein>
    <recommendedName>
        <fullName evidence="4">YXWGXW repeat-containing protein</fullName>
    </recommendedName>
</protein>
<comment type="caution">
    <text evidence="2">The sequence shown here is derived from an EMBL/GenBank/DDBJ whole genome shotgun (WGS) entry which is preliminary data.</text>
</comment>
<feature type="region of interest" description="Disordered" evidence="1">
    <location>
        <begin position="14"/>
        <end position="52"/>
    </location>
</feature>
<evidence type="ECO:0000256" key="1">
    <source>
        <dbReference type="SAM" id="MobiDB-lite"/>
    </source>
</evidence>
<dbReference type="RefSeq" id="WP_204633078.1">
    <property type="nucleotide sequence ID" value="NZ_BSOC01000001.1"/>
</dbReference>